<keyword evidence="7" id="KW-0479">Metal-binding</keyword>
<dbReference type="Proteomes" id="UP000004736">
    <property type="component" value="Unassembled WGS sequence"/>
</dbReference>
<dbReference type="Gene3D" id="1.10.10.10">
    <property type="entry name" value="Winged helix-like DNA-binding domain superfamily/Winged helix DNA-binding domain"/>
    <property type="match status" value="1"/>
</dbReference>
<feature type="binding site" evidence="7">
    <location>
        <position position="86"/>
    </location>
    <ligand>
        <name>Zn(2+)</name>
        <dbReference type="ChEBI" id="CHEBI:29105"/>
    </ligand>
</feature>
<dbReference type="GO" id="GO:0003700">
    <property type="term" value="F:DNA-binding transcription factor activity"/>
    <property type="evidence" value="ECO:0007669"/>
    <property type="project" value="InterPro"/>
</dbReference>
<reference evidence="8" key="1">
    <citation type="submission" date="2009-09" db="EMBL/GenBank/DDBJ databases">
        <authorList>
            <person name="Weinstock G."/>
            <person name="Sodergren E."/>
            <person name="Clifton S."/>
            <person name="Fulton L."/>
            <person name="Fulton B."/>
            <person name="Courtney L."/>
            <person name="Fronick C."/>
            <person name="Harrison M."/>
            <person name="Strong C."/>
            <person name="Farmer C."/>
            <person name="Delahaunty K."/>
            <person name="Markovic C."/>
            <person name="Hall O."/>
            <person name="Minx P."/>
            <person name="Tomlinson C."/>
            <person name="Mitreva M."/>
            <person name="Nelson J."/>
            <person name="Hou S."/>
            <person name="Wollam A."/>
            <person name="Pepin K.H."/>
            <person name="Johnson M."/>
            <person name="Bhonagiri V."/>
            <person name="Nash W.E."/>
            <person name="Warren W."/>
            <person name="Chinwalla A."/>
            <person name="Mardis E.R."/>
            <person name="Wilson R.K."/>
        </authorList>
    </citation>
    <scope>NUCLEOTIDE SEQUENCE [LARGE SCALE GENOMIC DNA]</scope>
    <source>
        <strain evidence="8">DSM 15470</strain>
    </source>
</reference>
<dbReference type="RefSeq" id="WP_007070416.1">
    <property type="nucleotide sequence ID" value="NZ_GG698602.1"/>
</dbReference>
<dbReference type="InterPro" id="IPR002481">
    <property type="entry name" value="FUR"/>
</dbReference>
<dbReference type="GO" id="GO:0008270">
    <property type="term" value="F:zinc ion binding"/>
    <property type="evidence" value="ECO:0007669"/>
    <property type="project" value="TreeGrafter"/>
</dbReference>
<evidence type="ECO:0000256" key="6">
    <source>
        <dbReference type="ARBA" id="ARBA00023163"/>
    </source>
</evidence>
<comment type="similarity">
    <text evidence="1">Belongs to the Fur family.</text>
</comment>
<dbReference type="InterPro" id="IPR036390">
    <property type="entry name" value="WH_DNA-bd_sf"/>
</dbReference>
<name>C9LPJ8_9FIRM</name>
<dbReference type="Gene3D" id="3.30.1490.190">
    <property type="match status" value="1"/>
</dbReference>
<dbReference type="Pfam" id="PF01475">
    <property type="entry name" value="FUR"/>
    <property type="match status" value="1"/>
</dbReference>
<gene>
    <name evidence="8" type="ORF">GCWU000321_01478</name>
</gene>
<evidence type="ECO:0000313" key="9">
    <source>
        <dbReference type="Proteomes" id="UP000004736"/>
    </source>
</evidence>
<keyword evidence="5" id="KW-0238">DNA-binding</keyword>
<dbReference type="OrthoDB" id="8659436at2"/>
<dbReference type="InterPro" id="IPR036388">
    <property type="entry name" value="WH-like_DNA-bd_sf"/>
</dbReference>
<accession>C9LPJ8</accession>
<keyword evidence="4" id="KW-0805">Transcription regulation</keyword>
<dbReference type="SUPFAM" id="SSF46785">
    <property type="entry name" value="Winged helix' DNA-binding domain"/>
    <property type="match status" value="1"/>
</dbReference>
<dbReference type="AlphaFoldDB" id="C9LPJ8"/>
<dbReference type="GO" id="GO:0000976">
    <property type="term" value="F:transcription cis-regulatory region binding"/>
    <property type="evidence" value="ECO:0007669"/>
    <property type="project" value="TreeGrafter"/>
</dbReference>
<dbReference type="STRING" id="592028.GCWU000321_01478"/>
<dbReference type="HOGENOM" id="CLU_096072_5_2_9"/>
<evidence type="ECO:0000313" key="8">
    <source>
        <dbReference type="EMBL" id="EEW97484.1"/>
    </source>
</evidence>
<dbReference type="GO" id="GO:0045892">
    <property type="term" value="P:negative regulation of DNA-templated transcription"/>
    <property type="evidence" value="ECO:0007669"/>
    <property type="project" value="TreeGrafter"/>
</dbReference>
<feature type="binding site" evidence="7">
    <location>
        <position position="89"/>
    </location>
    <ligand>
        <name>Zn(2+)</name>
        <dbReference type="ChEBI" id="CHEBI:29105"/>
    </ligand>
</feature>
<sequence length="130" mass="15037">MYMTEQRKKLFEFFQSHPDMTISARDLAAQLVAEEHAKISVSAVYRNLAMLEREGLILRSPGKNNRENVYRYVSSETCDDKLHITCLKCGRTTHMTQKISDKLLRDVLRGDKFDIDLSKTTVYGVCKDCR</sequence>
<evidence type="ECO:0000256" key="4">
    <source>
        <dbReference type="ARBA" id="ARBA00023015"/>
    </source>
</evidence>
<evidence type="ECO:0000256" key="7">
    <source>
        <dbReference type="PIRSR" id="PIRSR602481-1"/>
    </source>
</evidence>
<dbReference type="eggNOG" id="COG0735">
    <property type="taxonomic scope" value="Bacteria"/>
</dbReference>
<keyword evidence="2" id="KW-0678">Repressor</keyword>
<comment type="cofactor">
    <cofactor evidence="7">
        <name>Zn(2+)</name>
        <dbReference type="ChEBI" id="CHEBI:29105"/>
    </cofactor>
    <text evidence="7">Binds 1 zinc ion per subunit.</text>
</comment>
<protein>
    <submittedName>
        <fullName evidence="8">Transcriptional regulator, Fur family</fullName>
    </submittedName>
</protein>
<dbReference type="InterPro" id="IPR043135">
    <property type="entry name" value="Fur_C"/>
</dbReference>
<evidence type="ECO:0000256" key="2">
    <source>
        <dbReference type="ARBA" id="ARBA00022491"/>
    </source>
</evidence>
<keyword evidence="6" id="KW-0804">Transcription</keyword>
<evidence type="ECO:0000256" key="3">
    <source>
        <dbReference type="ARBA" id="ARBA00022833"/>
    </source>
</evidence>
<dbReference type="GeneID" id="78278052"/>
<dbReference type="PANTHER" id="PTHR33202">
    <property type="entry name" value="ZINC UPTAKE REGULATION PROTEIN"/>
    <property type="match status" value="1"/>
</dbReference>
<comment type="caution">
    <text evidence="8">The sequence shown here is derived from an EMBL/GenBank/DDBJ whole genome shotgun (WGS) entry which is preliminary data.</text>
</comment>
<feature type="binding site" evidence="7">
    <location>
        <position position="129"/>
    </location>
    <ligand>
        <name>Zn(2+)</name>
        <dbReference type="ChEBI" id="CHEBI:29105"/>
    </ligand>
</feature>
<evidence type="ECO:0000256" key="5">
    <source>
        <dbReference type="ARBA" id="ARBA00023125"/>
    </source>
</evidence>
<dbReference type="PANTHER" id="PTHR33202:SF7">
    <property type="entry name" value="FERRIC UPTAKE REGULATION PROTEIN"/>
    <property type="match status" value="1"/>
</dbReference>
<keyword evidence="3 7" id="KW-0862">Zinc</keyword>
<organism evidence="8 9">
    <name type="scientific">Dialister invisus DSM 15470</name>
    <dbReference type="NCBI Taxonomy" id="592028"/>
    <lineage>
        <taxon>Bacteria</taxon>
        <taxon>Bacillati</taxon>
        <taxon>Bacillota</taxon>
        <taxon>Negativicutes</taxon>
        <taxon>Veillonellales</taxon>
        <taxon>Veillonellaceae</taxon>
        <taxon>Dialister</taxon>
    </lineage>
</organism>
<dbReference type="EMBL" id="ACIM02000001">
    <property type="protein sequence ID" value="EEW97484.1"/>
    <property type="molecule type" value="Genomic_DNA"/>
</dbReference>
<feature type="binding site" evidence="7">
    <location>
        <position position="126"/>
    </location>
    <ligand>
        <name>Zn(2+)</name>
        <dbReference type="ChEBI" id="CHEBI:29105"/>
    </ligand>
</feature>
<keyword evidence="9" id="KW-1185">Reference proteome</keyword>
<proteinExistence type="inferred from homology"/>
<dbReference type="GO" id="GO:1900376">
    <property type="term" value="P:regulation of secondary metabolite biosynthetic process"/>
    <property type="evidence" value="ECO:0007669"/>
    <property type="project" value="TreeGrafter"/>
</dbReference>
<evidence type="ECO:0000256" key="1">
    <source>
        <dbReference type="ARBA" id="ARBA00007957"/>
    </source>
</evidence>